<evidence type="ECO:0000313" key="2">
    <source>
        <dbReference type="Proteomes" id="UP000219072"/>
    </source>
</evidence>
<dbReference type="EMBL" id="OCNE01000012">
    <property type="protein sequence ID" value="SOD63671.1"/>
    <property type="molecule type" value="Genomic_DNA"/>
</dbReference>
<dbReference type="Proteomes" id="UP000219072">
    <property type="component" value="Unassembled WGS sequence"/>
</dbReference>
<protein>
    <submittedName>
        <fullName evidence="1">Uncharacterized protein</fullName>
    </submittedName>
</protein>
<keyword evidence="2" id="KW-1185">Reference proteome</keyword>
<gene>
    <name evidence="1" type="ORF">SAMN06297387_11224</name>
</gene>
<accession>A0A286DYB7</accession>
<dbReference type="AlphaFoldDB" id="A0A286DYB7"/>
<evidence type="ECO:0000313" key="1">
    <source>
        <dbReference type="EMBL" id="SOD63671.1"/>
    </source>
</evidence>
<reference evidence="1 2" key="1">
    <citation type="submission" date="2017-09" db="EMBL/GenBank/DDBJ databases">
        <authorList>
            <person name="Ehlers B."/>
            <person name="Leendertz F.H."/>
        </authorList>
    </citation>
    <scope>NUCLEOTIDE SEQUENCE [LARGE SCALE GENOMIC DNA]</scope>
    <source>
        <strain evidence="1 2">CGMCC 4.7095</strain>
    </source>
</reference>
<organism evidence="1 2">
    <name type="scientific">Streptomyces zhaozhouensis</name>
    <dbReference type="NCBI Taxonomy" id="1300267"/>
    <lineage>
        <taxon>Bacteria</taxon>
        <taxon>Bacillati</taxon>
        <taxon>Actinomycetota</taxon>
        <taxon>Actinomycetes</taxon>
        <taxon>Kitasatosporales</taxon>
        <taxon>Streptomycetaceae</taxon>
        <taxon>Streptomyces</taxon>
    </lineage>
</organism>
<proteinExistence type="predicted"/>
<name>A0A286DYB7_9ACTN</name>
<sequence>MTRADQGDRGELLRTFRESDPEVFEPQVTEWLEERGLLSTREVNTDG</sequence>